<gene>
    <name evidence="1" type="ORF">EGI31_17450</name>
</gene>
<evidence type="ECO:0000313" key="1">
    <source>
        <dbReference type="EMBL" id="MCP9764727.1"/>
    </source>
</evidence>
<dbReference type="Pfam" id="PF14054">
    <property type="entry name" value="DUF4249"/>
    <property type="match status" value="1"/>
</dbReference>
<reference evidence="1 2" key="1">
    <citation type="submission" date="2018-11" db="EMBL/GenBank/DDBJ databases">
        <title>Novel bacteria species description.</title>
        <authorList>
            <person name="Han J.-H."/>
        </authorList>
    </citation>
    <scope>NUCLEOTIDE SEQUENCE [LARGE SCALE GENOMIC DNA]</scope>
    <source>
        <strain evidence="1 2">KCTC23259</strain>
    </source>
</reference>
<organism evidence="1 2">
    <name type="scientific">Lacihabitans soyangensis</name>
    <dbReference type="NCBI Taxonomy" id="869394"/>
    <lineage>
        <taxon>Bacteria</taxon>
        <taxon>Pseudomonadati</taxon>
        <taxon>Bacteroidota</taxon>
        <taxon>Cytophagia</taxon>
        <taxon>Cytophagales</taxon>
        <taxon>Leadbetterellaceae</taxon>
        <taxon>Lacihabitans</taxon>
    </lineage>
</organism>
<dbReference type="EMBL" id="RJUF01000176">
    <property type="protein sequence ID" value="MCP9764727.1"/>
    <property type="molecule type" value="Genomic_DNA"/>
</dbReference>
<accession>A0AAE3H597</accession>
<protein>
    <submittedName>
        <fullName evidence="1">DUF4249 domain-containing protein</fullName>
    </submittedName>
</protein>
<proteinExistence type="predicted"/>
<evidence type="ECO:0000313" key="2">
    <source>
        <dbReference type="Proteomes" id="UP001204144"/>
    </source>
</evidence>
<dbReference type="InterPro" id="IPR025345">
    <property type="entry name" value="DUF4249"/>
</dbReference>
<keyword evidence="2" id="KW-1185">Reference proteome</keyword>
<dbReference type="RefSeq" id="WP_255038419.1">
    <property type="nucleotide sequence ID" value="NZ_RJUF01000176.1"/>
</dbReference>
<dbReference type="PROSITE" id="PS51257">
    <property type="entry name" value="PROKAR_LIPOPROTEIN"/>
    <property type="match status" value="1"/>
</dbReference>
<name>A0AAE3H597_9BACT</name>
<dbReference type="AlphaFoldDB" id="A0AAE3H597"/>
<sequence>MKIFNKNIIFLFLATLLVACVDIYDPKLTSDKLRLVVEAQFTTKLDYQYVYLTYDAPYNSEGNNFKNLVNRAKVKITDDQGKVFEFYDEIEPNNQIKTREGYNYRSVNKIKAELGRKYKLTVEVLDGRKYESSLESPVPVTKIDKVNIEFRELGRPSKVVGEFLVSIDTKDSPASKDFYKWDTYHVKQINYCREWYIFGQGGAVTESYVDKCCEPCYEKVKFDDAFQLANDRLINGNSIIRQHVATVPFDNNTPYYMVINQYSLTEAAYKFWNAIKEQSKNSGGLFDATPKSIRGNMKNVNDPTEEVLGIFYVSDVFEHQINVERNRSTPKPVIVEPYSLGWIKTTQCFPCQESFNRTKIKPAGFLF</sequence>
<comment type="caution">
    <text evidence="1">The sequence shown here is derived from an EMBL/GenBank/DDBJ whole genome shotgun (WGS) entry which is preliminary data.</text>
</comment>
<dbReference type="Proteomes" id="UP001204144">
    <property type="component" value="Unassembled WGS sequence"/>
</dbReference>